<name>A0A396S0X4_9SPHN</name>
<dbReference type="Gene3D" id="1.25.40.10">
    <property type="entry name" value="Tetratricopeptide repeat domain"/>
    <property type="match status" value="1"/>
</dbReference>
<sequence>MEEADRRLRDGDLDGARAALIEVVRAKPADQQARMFLFQLLALAGEWDKARTHLNMLAQLSPEAQMLSVAYGQAIEAERLRADVFAGRQPMIQLDASDWAQGIADAITHFAAGRTAEGEAARDAAFEAAPDMRGSFNDVAFDWIADGDGRFGPTFEAIVGGRYGIIPFDKVERIESEGPKDLRDVMWYPVQIALTAGQTIAAMLPARYPGTEASGTGLEKLGRGTSWREEAWGEAGVGQRLWTTSDGEDHPLLDLRLLTIEQG</sequence>
<proteinExistence type="predicted"/>
<dbReference type="RefSeq" id="WP_118864596.1">
    <property type="nucleotide sequence ID" value="NZ_QWLV01000006.1"/>
</dbReference>
<dbReference type="PIRSF" id="PIRSF029288">
    <property type="entry name" value="SciE_ImpE"/>
    <property type="match status" value="1"/>
</dbReference>
<dbReference type="Proteomes" id="UP000266693">
    <property type="component" value="Unassembled WGS sequence"/>
</dbReference>
<dbReference type="Pfam" id="PF14559">
    <property type="entry name" value="TPR_19"/>
    <property type="match status" value="1"/>
</dbReference>
<dbReference type="OrthoDB" id="5416084at2"/>
<reference evidence="1 2" key="1">
    <citation type="submission" date="2018-08" db="EMBL/GenBank/DDBJ databases">
        <title>The multiple taxonomic identification of Sphingomonas gilva.</title>
        <authorList>
            <person name="Zhu D."/>
            <person name="Zheng S."/>
        </authorList>
    </citation>
    <scope>NUCLEOTIDE SEQUENCE [LARGE SCALE GENOMIC DNA]</scope>
    <source>
        <strain evidence="1 2">ZDH117</strain>
    </source>
</reference>
<evidence type="ECO:0000313" key="2">
    <source>
        <dbReference type="Proteomes" id="UP000266693"/>
    </source>
</evidence>
<dbReference type="AlphaFoldDB" id="A0A396S0X4"/>
<dbReference type="SUPFAM" id="SSF144059">
    <property type="entry name" value="ImpE-like"/>
    <property type="match status" value="1"/>
</dbReference>
<dbReference type="Pfam" id="PF07024">
    <property type="entry name" value="ImpE"/>
    <property type="match status" value="1"/>
</dbReference>
<comment type="caution">
    <text evidence="1">The sequence shown here is derived from an EMBL/GenBank/DDBJ whole genome shotgun (WGS) entry which is preliminary data.</text>
</comment>
<protein>
    <submittedName>
        <fullName evidence="1">Virulence protein SciE type</fullName>
    </submittedName>
</protein>
<accession>A0A396S0X4</accession>
<gene>
    <name evidence="1" type="ORF">D1610_12880</name>
</gene>
<evidence type="ECO:0000313" key="1">
    <source>
        <dbReference type="EMBL" id="RHW17015.1"/>
    </source>
</evidence>
<keyword evidence="2" id="KW-1185">Reference proteome</keyword>
<dbReference type="InterPro" id="IPR009211">
    <property type="entry name" value="TagJ"/>
</dbReference>
<organism evidence="1 2">
    <name type="scientific">Sphingomonas gilva</name>
    <dbReference type="NCBI Taxonomy" id="2305907"/>
    <lineage>
        <taxon>Bacteria</taxon>
        <taxon>Pseudomonadati</taxon>
        <taxon>Pseudomonadota</taxon>
        <taxon>Alphaproteobacteria</taxon>
        <taxon>Sphingomonadales</taxon>
        <taxon>Sphingomonadaceae</taxon>
        <taxon>Sphingomonas</taxon>
    </lineage>
</organism>
<dbReference type="InterPro" id="IPR011990">
    <property type="entry name" value="TPR-like_helical_dom_sf"/>
</dbReference>
<dbReference type="EMBL" id="QWLV01000006">
    <property type="protein sequence ID" value="RHW17015.1"/>
    <property type="molecule type" value="Genomic_DNA"/>
</dbReference>